<dbReference type="EMBL" id="ACWG01000001">
    <property type="protein sequence ID" value="EFV31732.1"/>
    <property type="molecule type" value="Genomic_DNA"/>
</dbReference>
<reference evidence="1 2" key="1">
    <citation type="submission" date="2010-10" db="EMBL/GenBank/DDBJ databases">
        <title>The Genome Sequence of Bacteroides eggerthii strain 1_2_48FAA.</title>
        <authorList>
            <consortium name="The Broad Institute Genome Sequencing Platform"/>
            <person name="Ward D."/>
            <person name="Earl A."/>
            <person name="Feldgarden M."/>
            <person name="Young S.K."/>
            <person name="Gargeya S."/>
            <person name="Zeng Q."/>
            <person name="Alvarado L."/>
            <person name="Berlin A."/>
            <person name="Bochicchio J."/>
            <person name="Chapman S.B."/>
            <person name="Chen Z."/>
            <person name="Freedman E."/>
            <person name="Gellesch M."/>
            <person name="Goldberg J."/>
            <person name="Griggs A."/>
            <person name="Gujja S."/>
            <person name="Heilman E."/>
            <person name="Heiman D."/>
            <person name="Howarth C."/>
            <person name="Mehta T."/>
            <person name="Neiman D."/>
            <person name="Pearson M."/>
            <person name="Roberts A."/>
            <person name="Saif S."/>
            <person name="Shea T."/>
            <person name="Shenoy N."/>
            <person name="Sisk P."/>
            <person name="Stolte C."/>
            <person name="Sykes S."/>
            <person name="White J."/>
            <person name="Yandava C."/>
            <person name="Allen-Vercoe E."/>
            <person name="Ambrose C."/>
            <person name="Strauss J."/>
            <person name="Daigneault M."/>
            <person name="Haas B."/>
            <person name="Nusbaum C."/>
            <person name="Birren B."/>
        </authorList>
    </citation>
    <scope>NUCLEOTIDE SEQUENCE [LARGE SCALE GENOMIC DNA]</scope>
    <source>
        <strain evidence="1 2">1_2_48FAA</strain>
    </source>
</reference>
<evidence type="ECO:0000313" key="1">
    <source>
        <dbReference type="EMBL" id="EFV31732.1"/>
    </source>
</evidence>
<gene>
    <name evidence="1" type="ORF">HMPREF1016_00061</name>
</gene>
<accession>E5WTR0</accession>
<organism evidence="1 2">
    <name type="scientific">Bacteroides eggerthii 1_2_48FAA</name>
    <dbReference type="NCBI Taxonomy" id="665953"/>
    <lineage>
        <taxon>Bacteria</taxon>
        <taxon>Pseudomonadati</taxon>
        <taxon>Bacteroidota</taxon>
        <taxon>Bacteroidia</taxon>
        <taxon>Bacteroidales</taxon>
        <taxon>Bacteroidaceae</taxon>
        <taxon>Bacteroides</taxon>
    </lineage>
</organism>
<comment type="caution">
    <text evidence="1">The sequence shown here is derived from an EMBL/GenBank/DDBJ whole genome shotgun (WGS) entry which is preliminary data.</text>
</comment>
<name>E5WTR0_9BACE</name>
<dbReference type="Proteomes" id="UP000003246">
    <property type="component" value="Unassembled WGS sequence"/>
</dbReference>
<proteinExistence type="predicted"/>
<evidence type="ECO:0000313" key="2">
    <source>
        <dbReference type="Proteomes" id="UP000003246"/>
    </source>
</evidence>
<dbReference type="AlphaFoldDB" id="E5WTR0"/>
<dbReference type="HOGENOM" id="CLU_2646877_0_0_10"/>
<dbReference type="RefSeq" id="WP_004292504.1">
    <property type="nucleotide sequence ID" value="NZ_AKBX01000001.1"/>
</dbReference>
<protein>
    <submittedName>
        <fullName evidence="1">Uncharacterized protein</fullName>
    </submittedName>
</protein>
<sequence>MAIEGKDRKAFYQMQVLADSAFIFLVVKLKVQKAKSIDKGMWAYNLGVVHEQKSKSATVVGTICLEQAWKGVEGYI</sequence>